<dbReference type="EnsemblPlants" id="AET5Gv20444800.17">
    <property type="protein sequence ID" value="AET5Gv20444800.17"/>
    <property type="gene ID" value="AET5Gv20444800"/>
</dbReference>
<reference evidence="2" key="5">
    <citation type="journal article" date="2021" name="G3 (Bethesda)">
        <title>Aegilops tauschii genome assembly Aet v5.0 features greater sequence contiguity and improved annotation.</title>
        <authorList>
            <person name="Wang L."/>
            <person name="Zhu T."/>
            <person name="Rodriguez J.C."/>
            <person name="Deal K.R."/>
            <person name="Dubcovsky J."/>
            <person name="McGuire P.E."/>
            <person name="Lux T."/>
            <person name="Spannagl M."/>
            <person name="Mayer K.F.X."/>
            <person name="Baldrich P."/>
            <person name="Meyers B.C."/>
            <person name="Huo N."/>
            <person name="Gu Y.Q."/>
            <person name="Zhou H."/>
            <person name="Devos K.M."/>
            <person name="Bennetzen J.L."/>
            <person name="Unver T."/>
            <person name="Budak H."/>
            <person name="Gulick P.J."/>
            <person name="Galiba G."/>
            <person name="Kalapos B."/>
            <person name="Nelson D.R."/>
            <person name="Li P."/>
            <person name="You F.M."/>
            <person name="Luo M.C."/>
            <person name="Dvorak J."/>
        </authorList>
    </citation>
    <scope>NUCLEOTIDE SEQUENCE [LARGE SCALE GENOMIC DNA]</scope>
    <source>
        <strain evidence="2">cv. AL8/78</strain>
    </source>
</reference>
<name>A0A453KKI6_AEGTS</name>
<dbReference type="Proteomes" id="UP000015105">
    <property type="component" value="Chromosome 5D"/>
</dbReference>
<dbReference type="AlphaFoldDB" id="A0A453KKI6"/>
<reference evidence="3" key="1">
    <citation type="journal article" date="2014" name="Science">
        <title>Ancient hybridizations among the ancestral genomes of bread wheat.</title>
        <authorList>
            <consortium name="International Wheat Genome Sequencing Consortium,"/>
            <person name="Marcussen T."/>
            <person name="Sandve S.R."/>
            <person name="Heier L."/>
            <person name="Spannagl M."/>
            <person name="Pfeifer M."/>
            <person name="Jakobsen K.S."/>
            <person name="Wulff B.B."/>
            <person name="Steuernagel B."/>
            <person name="Mayer K.F."/>
            <person name="Olsen O.A."/>
        </authorList>
    </citation>
    <scope>NUCLEOTIDE SEQUENCE [LARGE SCALE GENOMIC DNA]</scope>
    <source>
        <strain evidence="3">cv. AL8/78</strain>
    </source>
</reference>
<reference evidence="2" key="3">
    <citation type="journal article" date="2017" name="Nature">
        <title>Genome sequence of the progenitor of the wheat D genome Aegilops tauschii.</title>
        <authorList>
            <person name="Luo M.C."/>
            <person name="Gu Y.Q."/>
            <person name="Puiu D."/>
            <person name="Wang H."/>
            <person name="Twardziok S.O."/>
            <person name="Deal K.R."/>
            <person name="Huo N."/>
            <person name="Zhu T."/>
            <person name="Wang L."/>
            <person name="Wang Y."/>
            <person name="McGuire P.E."/>
            <person name="Liu S."/>
            <person name="Long H."/>
            <person name="Ramasamy R.K."/>
            <person name="Rodriguez J.C."/>
            <person name="Van S.L."/>
            <person name="Yuan L."/>
            <person name="Wang Z."/>
            <person name="Xia Z."/>
            <person name="Xiao L."/>
            <person name="Anderson O.D."/>
            <person name="Ouyang S."/>
            <person name="Liang Y."/>
            <person name="Zimin A.V."/>
            <person name="Pertea G."/>
            <person name="Qi P."/>
            <person name="Bennetzen J.L."/>
            <person name="Dai X."/>
            <person name="Dawson M.W."/>
            <person name="Muller H.G."/>
            <person name="Kugler K."/>
            <person name="Rivarola-Duarte L."/>
            <person name="Spannagl M."/>
            <person name="Mayer K.F.X."/>
            <person name="Lu F.H."/>
            <person name="Bevan M.W."/>
            <person name="Leroy P."/>
            <person name="Li P."/>
            <person name="You F.M."/>
            <person name="Sun Q."/>
            <person name="Liu Z."/>
            <person name="Lyons E."/>
            <person name="Wicker T."/>
            <person name="Salzberg S.L."/>
            <person name="Devos K.M."/>
            <person name="Dvorak J."/>
        </authorList>
    </citation>
    <scope>NUCLEOTIDE SEQUENCE [LARGE SCALE GENOMIC DNA]</scope>
    <source>
        <strain evidence="2">cv. AL8/78</strain>
    </source>
</reference>
<proteinExistence type="predicted"/>
<feature type="compositionally biased region" description="Low complexity" evidence="1">
    <location>
        <begin position="23"/>
        <end position="36"/>
    </location>
</feature>
<reference evidence="3" key="2">
    <citation type="journal article" date="2017" name="Nat. Plants">
        <title>The Aegilops tauschii genome reveals multiple impacts of transposons.</title>
        <authorList>
            <person name="Zhao G."/>
            <person name="Zou C."/>
            <person name="Li K."/>
            <person name="Wang K."/>
            <person name="Li T."/>
            <person name="Gao L."/>
            <person name="Zhang X."/>
            <person name="Wang H."/>
            <person name="Yang Z."/>
            <person name="Liu X."/>
            <person name="Jiang W."/>
            <person name="Mao L."/>
            <person name="Kong X."/>
            <person name="Jiao Y."/>
            <person name="Jia J."/>
        </authorList>
    </citation>
    <scope>NUCLEOTIDE SEQUENCE [LARGE SCALE GENOMIC DNA]</scope>
    <source>
        <strain evidence="3">cv. AL8/78</strain>
    </source>
</reference>
<keyword evidence="3" id="KW-1185">Reference proteome</keyword>
<protein>
    <submittedName>
        <fullName evidence="2">Uncharacterized protein</fullName>
    </submittedName>
</protein>
<feature type="region of interest" description="Disordered" evidence="1">
    <location>
        <begin position="1"/>
        <end position="38"/>
    </location>
</feature>
<evidence type="ECO:0000256" key="1">
    <source>
        <dbReference type="SAM" id="MobiDB-lite"/>
    </source>
</evidence>
<sequence length="87" mass="9906">MRGQQRDSEVATLNSRRPSYPFRSISSSRAQGQSSSNVRCPTTRVISLPAATFWQHLRMVSSKGICCMLTKVVRCFQVVVYMMHTYT</sequence>
<dbReference type="Gramene" id="AET5Gv20444800.17">
    <property type="protein sequence ID" value="AET5Gv20444800.17"/>
    <property type="gene ID" value="AET5Gv20444800"/>
</dbReference>
<reference evidence="2" key="4">
    <citation type="submission" date="2019-03" db="UniProtKB">
        <authorList>
            <consortium name="EnsemblPlants"/>
        </authorList>
    </citation>
    <scope>IDENTIFICATION</scope>
</reference>
<accession>A0A453KKI6</accession>
<organism evidence="2 3">
    <name type="scientific">Aegilops tauschii subsp. strangulata</name>
    <name type="common">Goatgrass</name>
    <dbReference type="NCBI Taxonomy" id="200361"/>
    <lineage>
        <taxon>Eukaryota</taxon>
        <taxon>Viridiplantae</taxon>
        <taxon>Streptophyta</taxon>
        <taxon>Embryophyta</taxon>
        <taxon>Tracheophyta</taxon>
        <taxon>Spermatophyta</taxon>
        <taxon>Magnoliopsida</taxon>
        <taxon>Liliopsida</taxon>
        <taxon>Poales</taxon>
        <taxon>Poaceae</taxon>
        <taxon>BOP clade</taxon>
        <taxon>Pooideae</taxon>
        <taxon>Triticodae</taxon>
        <taxon>Triticeae</taxon>
        <taxon>Triticinae</taxon>
        <taxon>Aegilops</taxon>
    </lineage>
</organism>
<evidence type="ECO:0000313" key="3">
    <source>
        <dbReference type="Proteomes" id="UP000015105"/>
    </source>
</evidence>
<evidence type="ECO:0000313" key="2">
    <source>
        <dbReference type="EnsemblPlants" id="AET5Gv20444800.17"/>
    </source>
</evidence>